<evidence type="ECO:0000313" key="2">
    <source>
        <dbReference type="Proteomes" id="UP000789702"/>
    </source>
</evidence>
<evidence type="ECO:0000313" key="1">
    <source>
        <dbReference type="EMBL" id="CAG8631698.1"/>
    </source>
</evidence>
<gene>
    <name evidence="1" type="ORF">DHETER_LOCUS8428</name>
</gene>
<reference evidence="1" key="1">
    <citation type="submission" date="2021-06" db="EMBL/GenBank/DDBJ databases">
        <authorList>
            <person name="Kallberg Y."/>
            <person name="Tangrot J."/>
            <person name="Rosling A."/>
        </authorList>
    </citation>
    <scope>NUCLEOTIDE SEQUENCE</scope>
    <source>
        <strain evidence="1">IL203A</strain>
    </source>
</reference>
<feature type="non-terminal residue" evidence="1">
    <location>
        <position position="1"/>
    </location>
</feature>
<protein>
    <submittedName>
        <fullName evidence="1">1122_t:CDS:1</fullName>
    </submittedName>
</protein>
<organism evidence="1 2">
    <name type="scientific">Dentiscutata heterogama</name>
    <dbReference type="NCBI Taxonomy" id="1316150"/>
    <lineage>
        <taxon>Eukaryota</taxon>
        <taxon>Fungi</taxon>
        <taxon>Fungi incertae sedis</taxon>
        <taxon>Mucoromycota</taxon>
        <taxon>Glomeromycotina</taxon>
        <taxon>Glomeromycetes</taxon>
        <taxon>Diversisporales</taxon>
        <taxon>Gigasporaceae</taxon>
        <taxon>Dentiscutata</taxon>
    </lineage>
</organism>
<dbReference type="Proteomes" id="UP000789702">
    <property type="component" value="Unassembled WGS sequence"/>
</dbReference>
<keyword evidence="2" id="KW-1185">Reference proteome</keyword>
<accession>A0ACA9N3L0</accession>
<comment type="caution">
    <text evidence="1">The sequence shown here is derived from an EMBL/GenBank/DDBJ whole genome shotgun (WGS) entry which is preliminary data.</text>
</comment>
<name>A0ACA9N3L0_9GLOM</name>
<proteinExistence type="predicted"/>
<dbReference type="EMBL" id="CAJVPU010013355">
    <property type="protein sequence ID" value="CAG8631698.1"/>
    <property type="molecule type" value="Genomic_DNA"/>
</dbReference>
<sequence>KRIKSENFTNIQRKKELSSTKITRRKNTLKTSKKQLKPEETIKTDEVKGPFPAKEGGIVFQPVLDALLARASQCAKNKLLTYERNFQKRKKLK</sequence>